<reference evidence="1" key="1">
    <citation type="submission" date="2024-01" db="EMBL/GenBank/DDBJ databases">
        <authorList>
            <person name="Webb A."/>
        </authorList>
    </citation>
    <scope>NUCLEOTIDE SEQUENCE</scope>
    <source>
        <strain evidence="1">Pm1</strain>
    </source>
</reference>
<dbReference type="AlphaFoldDB" id="A0AAV1VNH3"/>
<dbReference type="EMBL" id="CAKLBY020000387">
    <property type="protein sequence ID" value="CAK7947798.1"/>
    <property type="molecule type" value="Genomic_DNA"/>
</dbReference>
<accession>A0AAV1VNH3</accession>
<evidence type="ECO:0000313" key="1">
    <source>
        <dbReference type="EMBL" id="CAK7947798.1"/>
    </source>
</evidence>
<sequence>MASLFLAAFSSERWYGSPTDASPTLCAGHVAHDFQARDIRDFEWKLIRKLATLLLLLSERLSY</sequence>
<dbReference type="Proteomes" id="UP001162060">
    <property type="component" value="Unassembled WGS sequence"/>
</dbReference>
<organism evidence="1 2">
    <name type="scientific">Peronospora matthiolae</name>
    <dbReference type="NCBI Taxonomy" id="2874970"/>
    <lineage>
        <taxon>Eukaryota</taxon>
        <taxon>Sar</taxon>
        <taxon>Stramenopiles</taxon>
        <taxon>Oomycota</taxon>
        <taxon>Peronosporomycetes</taxon>
        <taxon>Peronosporales</taxon>
        <taxon>Peronosporaceae</taxon>
        <taxon>Peronospora</taxon>
    </lineage>
</organism>
<name>A0AAV1VNH3_9STRA</name>
<protein>
    <submittedName>
        <fullName evidence="1">Uncharacterized protein</fullName>
    </submittedName>
</protein>
<proteinExistence type="predicted"/>
<evidence type="ECO:0000313" key="2">
    <source>
        <dbReference type="Proteomes" id="UP001162060"/>
    </source>
</evidence>
<comment type="caution">
    <text evidence="1">The sequence shown here is derived from an EMBL/GenBank/DDBJ whole genome shotgun (WGS) entry which is preliminary data.</text>
</comment>
<gene>
    <name evidence="1" type="ORF">PM001_LOCUS32948</name>
</gene>